<gene>
    <name evidence="2" type="ORF">A374_07859</name>
</gene>
<keyword evidence="3" id="KW-1185">Reference proteome</keyword>
<keyword evidence="1" id="KW-0732">Signal</keyword>
<protein>
    <submittedName>
        <fullName evidence="2">Uncharacterized protein</fullName>
    </submittedName>
</protein>
<reference evidence="2 3" key="1">
    <citation type="journal article" date="2012" name="J. Bacteriol.">
        <title>Genome of Bacillus macauensis ZFHKF-1, a Long-Chain-Forming Bacterium.</title>
        <authorList>
            <person name="Cai L."/>
            <person name="Zhang T."/>
        </authorList>
    </citation>
    <scope>NUCLEOTIDE SEQUENCE [LARGE SCALE GENOMIC DNA]</scope>
    <source>
        <strain evidence="2 3">ZFHKF-1</strain>
    </source>
</reference>
<dbReference type="PATRIC" id="fig|1196324.3.peg.1612"/>
<feature type="chain" id="PRO_5003714978" evidence="1">
    <location>
        <begin position="23"/>
        <end position="127"/>
    </location>
</feature>
<comment type="caution">
    <text evidence="2">The sequence shown here is derived from an EMBL/GenBank/DDBJ whole genome shotgun (WGS) entry which is preliminary data.</text>
</comment>
<dbReference type="EMBL" id="AKKV01000024">
    <property type="protein sequence ID" value="EIT85733.1"/>
    <property type="molecule type" value="Genomic_DNA"/>
</dbReference>
<organism evidence="2 3">
    <name type="scientific">Fictibacillus macauensis ZFHKF-1</name>
    <dbReference type="NCBI Taxonomy" id="1196324"/>
    <lineage>
        <taxon>Bacteria</taxon>
        <taxon>Bacillati</taxon>
        <taxon>Bacillota</taxon>
        <taxon>Bacilli</taxon>
        <taxon>Bacillales</taxon>
        <taxon>Fictibacillaceae</taxon>
        <taxon>Fictibacillus</taxon>
    </lineage>
</organism>
<name>I8UFX9_9BACL</name>
<dbReference type="AlphaFoldDB" id="I8UFX9"/>
<proteinExistence type="predicted"/>
<evidence type="ECO:0000313" key="3">
    <source>
        <dbReference type="Proteomes" id="UP000004080"/>
    </source>
</evidence>
<evidence type="ECO:0000313" key="2">
    <source>
        <dbReference type="EMBL" id="EIT85733.1"/>
    </source>
</evidence>
<sequence>MKSKVVMLTAVIFMMMASTVFAKAPLEVISTGEDASSSTAMFKDSYATISIKKKKGDGKVKLQLWRERVLLSDEMVGETKWVSATGVGYQKIFKLENDGDYYIRIIEDGDAKARGLGVNYKAKSLLQ</sequence>
<dbReference type="Proteomes" id="UP000004080">
    <property type="component" value="Unassembled WGS sequence"/>
</dbReference>
<dbReference type="RefSeq" id="WP_007201665.1">
    <property type="nucleotide sequence ID" value="NZ_AKKV01000024.1"/>
</dbReference>
<dbReference type="OrthoDB" id="2971713at2"/>
<feature type="signal peptide" evidence="1">
    <location>
        <begin position="1"/>
        <end position="22"/>
    </location>
</feature>
<evidence type="ECO:0000256" key="1">
    <source>
        <dbReference type="SAM" id="SignalP"/>
    </source>
</evidence>
<accession>I8UFX9</accession>